<organism evidence="9 10">
    <name type="scientific">Sphingobacterium spiritivorum</name>
    <name type="common">Flavobacterium spiritivorum</name>
    <dbReference type="NCBI Taxonomy" id="258"/>
    <lineage>
        <taxon>Bacteria</taxon>
        <taxon>Pseudomonadati</taxon>
        <taxon>Bacteroidota</taxon>
        <taxon>Sphingobacteriia</taxon>
        <taxon>Sphingobacteriales</taxon>
        <taxon>Sphingobacteriaceae</taxon>
        <taxon>Sphingobacterium</taxon>
    </lineage>
</organism>
<dbReference type="CDD" id="cd00082">
    <property type="entry name" value="HisKA"/>
    <property type="match status" value="1"/>
</dbReference>
<dbReference type="InterPro" id="IPR050736">
    <property type="entry name" value="Sensor_HK_Regulatory"/>
</dbReference>
<dbReference type="Pfam" id="PF02518">
    <property type="entry name" value="HATPase_c"/>
    <property type="match status" value="1"/>
</dbReference>
<evidence type="ECO:0000256" key="1">
    <source>
        <dbReference type="ARBA" id="ARBA00000085"/>
    </source>
</evidence>
<keyword evidence="3" id="KW-0597">Phosphoprotein</keyword>
<keyword evidence="5" id="KW-0418">Kinase</keyword>
<dbReference type="Proteomes" id="UP000254893">
    <property type="component" value="Unassembled WGS sequence"/>
</dbReference>
<evidence type="ECO:0000256" key="5">
    <source>
        <dbReference type="ARBA" id="ARBA00022777"/>
    </source>
</evidence>
<dbReference type="AlphaFoldDB" id="A0A380CIK8"/>
<dbReference type="Pfam" id="PF00512">
    <property type="entry name" value="HisKA"/>
    <property type="match status" value="1"/>
</dbReference>
<dbReference type="CDD" id="cd00075">
    <property type="entry name" value="HATPase"/>
    <property type="match status" value="1"/>
</dbReference>
<feature type="transmembrane region" description="Helical" evidence="7">
    <location>
        <begin position="7"/>
        <end position="27"/>
    </location>
</feature>
<keyword evidence="7" id="KW-0812">Transmembrane</keyword>
<dbReference type="SUPFAM" id="SSF55874">
    <property type="entry name" value="ATPase domain of HSP90 chaperone/DNA topoisomerase II/histidine kinase"/>
    <property type="match status" value="1"/>
</dbReference>
<dbReference type="InterPro" id="IPR036097">
    <property type="entry name" value="HisK_dim/P_sf"/>
</dbReference>
<sequence length="443" mass="51274">MNRKLSRLILTFSILFIVLIGIQVYFISNTYQLKRREIIEDVKQSLSSLEDDVDIFDKSLVKDDEAQQAVWKVEKKQWTESDLRSLYARKAKSVEAKLTRYVDSTFAEKGYKVGVMKEFVNVISRSTNQPLIQQPLLIYKTSTPVSKKYLLTSGKWETSYNSTTTTDNKKAKVSSQKKYSYFVARKTYFEINNLQWVVFKEVLFLIITSLLILTAVLILFYLTYKNLLHQRKQIDVLHDMMDNISHELKTPIATLKIASKTLAYNTDSEVVQVIGRQVDRLENMLQPIMQQERREEQTYWTTADAKAFVSDFQMAHPMITLQVEQLFDHDLKLDKYDVETILTNLLNNSIKYGAKSVSLSFELNEGLVKIVVKDDGVGIDKVEQPYIFEKFYRIQKDNIHDTKGLGLGLYIVKQIVSKYKGEVTVFSELSKGAAFRISLPYEV</sequence>
<evidence type="ECO:0000256" key="2">
    <source>
        <dbReference type="ARBA" id="ARBA00012438"/>
    </source>
</evidence>
<evidence type="ECO:0000259" key="8">
    <source>
        <dbReference type="PROSITE" id="PS50109"/>
    </source>
</evidence>
<evidence type="ECO:0000256" key="6">
    <source>
        <dbReference type="ARBA" id="ARBA00023012"/>
    </source>
</evidence>
<feature type="transmembrane region" description="Helical" evidence="7">
    <location>
        <begin position="202"/>
        <end position="224"/>
    </location>
</feature>
<dbReference type="Gene3D" id="3.30.565.10">
    <property type="entry name" value="Histidine kinase-like ATPase, C-terminal domain"/>
    <property type="match status" value="1"/>
</dbReference>
<name>A0A380CIK8_SPHSI</name>
<evidence type="ECO:0000256" key="7">
    <source>
        <dbReference type="SAM" id="Phobius"/>
    </source>
</evidence>
<dbReference type="Gene3D" id="1.10.287.130">
    <property type="match status" value="1"/>
</dbReference>
<accession>A0A380CIK8</accession>
<dbReference type="GO" id="GO:0000155">
    <property type="term" value="F:phosphorelay sensor kinase activity"/>
    <property type="evidence" value="ECO:0007669"/>
    <property type="project" value="InterPro"/>
</dbReference>
<dbReference type="SUPFAM" id="SSF47384">
    <property type="entry name" value="Homodimeric domain of signal transducing histidine kinase"/>
    <property type="match status" value="1"/>
</dbReference>
<dbReference type="InterPro" id="IPR005467">
    <property type="entry name" value="His_kinase_dom"/>
</dbReference>
<dbReference type="InterPro" id="IPR003661">
    <property type="entry name" value="HisK_dim/P_dom"/>
</dbReference>
<protein>
    <recommendedName>
        <fullName evidence="2">histidine kinase</fullName>
        <ecNumber evidence="2">2.7.13.3</ecNumber>
    </recommendedName>
</protein>
<keyword evidence="6" id="KW-0902">Two-component regulatory system</keyword>
<gene>
    <name evidence="9" type="primary">phoR_7</name>
    <name evidence="9" type="ORF">NCTC11388_02938</name>
</gene>
<dbReference type="InterPro" id="IPR004358">
    <property type="entry name" value="Sig_transdc_His_kin-like_C"/>
</dbReference>
<dbReference type="InterPro" id="IPR036890">
    <property type="entry name" value="HATPase_C_sf"/>
</dbReference>
<comment type="catalytic activity">
    <reaction evidence="1">
        <text>ATP + protein L-histidine = ADP + protein N-phospho-L-histidine.</text>
        <dbReference type="EC" id="2.7.13.3"/>
    </reaction>
</comment>
<reference evidence="9 10" key="1">
    <citation type="submission" date="2018-06" db="EMBL/GenBank/DDBJ databases">
        <authorList>
            <consortium name="Pathogen Informatics"/>
            <person name="Doyle S."/>
        </authorList>
    </citation>
    <scope>NUCLEOTIDE SEQUENCE [LARGE SCALE GENOMIC DNA]</scope>
    <source>
        <strain evidence="9 10">NCTC11388</strain>
    </source>
</reference>
<evidence type="ECO:0000256" key="4">
    <source>
        <dbReference type="ARBA" id="ARBA00022679"/>
    </source>
</evidence>
<keyword evidence="4 9" id="KW-0808">Transferase</keyword>
<evidence type="ECO:0000256" key="3">
    <source>
        <dbReference type="ARBA" id="ARBA00022553"/>
    </source>
</evidence>
<dbReference type="InterPro" id="IPR003594">
    <property type="entry name" value="HATPase_dom"/>
</dbReference>
<dbReference type="PRINTS" id="PR00344">
    <property type="entry name" value="BCTRLSENSOR"/>
</dbReference>
<keyword evidence="7" id="KW-0472">Membrane</keyword>
<dbReference type="PROSITE" id="PS50109">
    <property type="entry name" value="HIS_KIN"/>
    <property type="match status" value="1"/>
</dbReference>
<evidence type="ECO:0000313" key="10">
    <source>
        <dbReference type="Proteomes" id="UP000254893"/>
    </source>
</evidence>
<dbReference type="PANTHER" id="PTHR43711">
    <property type="entry name" value="TWO-COMPONENT HISTIDINE KINASE"/>
    <property type="match status" value="1"/>
</dbReference>
<proteinExistence type="predicted"/>
<feature type="domain" description="Histidine kinase" evidence="8">
    <location>
        <begin position="243"/>
        <end position="443"/>
    </location>
</feature>
<dbReference type="EMBL" id="UGYW01000002">
    <property type="protein sequence ID" value="SUJ19873.1"/>
    <property type="molecule type" value="Genomic_DNA"/>
</dbReference>
<dbReference type="SMART" id="SM00387">
    <property type="entry name" value="HATPase_c"/>
    <property type="match status" value="1"/>
</dbReference>
<dbReference type="SMART" id="SM00388">
    <property type="entry name" value="HisKA"/>
    <property type="match status" value="1"/>
</dbReference>
<dbReference type="PANTHER" id="PTHR43711:SF1">
    <property type="entry name" value="HISTIDINE KINASE 1"/>
    <property type="match status" value="1"/>
</dbReference>
<dbReference type="RefSeq" id="WP_115170660.1">
    <property type="nucleotide sequence ID" value="NZ_UGYW01000002.1"/>
</dbReference>
<keyword evidence="7" id="KW-1133">Transmembrane helix</keyword>
<dbReference type="EC" id="2.7.13.3" evidence="2"/>
<evidence type="ECO:0000313" key="9">
    <source>
        <dbReference type="EMBL" id="SUJ19873.1"/>
    </source>
</evidence>